<gene>
    <name evidence="1" type="ORF">RQM59_13900</name>
</gene>
<dbReference type="EMBL" id="JAVTTO010000006">
    <property type="protein sequence ID" value="MDT7833475.1"/>
    <property type="molecule type" value="Genomic_DNA"/>
</dbReference>
<sequence length="249" mass="28784">MKKILFVFALFVGFLVQSQEKPSVNSFKYVIVPVKLDFLNEPDQYQTSSLSKFLFEKSGFKAYLSNEVLPKDLSKDRCLALTANILRKSAFLATKIYIELLDCRNNVVFKTDVFGTKEKKYTKAYREVLRNAFKPIMALNYLYQPSNDHPEKRIETPKKEKTEVKPKTTVVVMDDIAKLPRLTAKPIKNGFDLVDSKSMGVYQILKTKTDNVFIIKGKNGTMYKEGNYWVAEFYNTSNELVKKKYVIVF</sequence>
<dbReference type="Proteomes" id="UP001257277">
    <property type="component" value="Unassembled WGS sequence"/>
</dbReference>
<keyword evidence="2" id="KW-1185">Reference proteome</keyword>
<dbReference type="RefSeq" id="WP_349242728.1">
    <property type="nucleotide sequence ID" value="NZ_JAVTTO010000006.1"/>
</dbReference>
<evidence type="ECO:0000313" key="2">
    <source>
        <dbReference type="Proteomes" id="UP001257277"/>
    </source>
</evidence>
<reference evidence="1 2" key="1">
    <citation type="submission" date="2023-09" db="EMBL/GenBank/DDBJ databases">
        <title>Novel taxa isolated from Blanes Bay.</title>
        <authorList>
            <person name="Rey-Velasco X."/>
            <person name="Lucena T."/>
        </authorList>
    </citation>
    <scope>NUCLEOTIDE SEQUENCE [LARGE SCALE GENOMIC DNA]</scope>
    <source>
        <strain evidence="1 2">S356</strain>
    </source>
</reference>
<name>A0ABU3LIL9_9FLAO</name>
<evidence type="ECO:0008006" key="3">
    <source>
        <dbReference type="Google" id="ProtNLM"/>
    </source>
</evidence>
<protein>
    <recommendedName>
        <fullName evidence="3">DUF3888 domain-containing protein</fullName>
    </recommendedName>
</protein>
<accession>A0ABU3LIL9</accession>
<organism evidence="1 2">
    <name type="scientific">Asprobacillus argus</name>
    <dbReference type="NCBI Taxonomy" id="3076534"/>
    <lineage>
        <taxon>Bacteria</taxon>
        <taxon>Pseudomonadati</taxon>
        <taxon>Bacteroidota</taxon>
        <taxon>Flavobacteriia</taxon>
        <taxon>Flavobacteriales</taxon>
        <taxon>Flavobacteriaceae</taxon>
        <taxon>Asprobacillus</taxon>
    </lineage>
</organism>
<comment type="caution">
    <text evidence="1">The sequence shown here is derived from an EMBL/GenBank/DDBJ whole genome shotgun (WGS) entry which is preliminary data.</text>
</comment>
<evidence type="ECO:0000313" key="1">
    <source>
        <dbReference type="EMBL" id="MDT7833475.1"/>
    </source>
</evidence>
<proteinExistence type="predicted"/>